<dbReference type="EMBL" id="CDMZ01000804">
    <property type="protein sequence ID" value="CEM21808.1"/>
    <property type="molecule type" value="Genomic_DNA"/>
</dbReference>
<gene>
    <name evidence="3" type="ORF">Cvel_19746</name>
</gene>
<protein>
    <recommendedName>
        <fullName evidence="2">ISXO2-like transposase domain-containing protein</fullName>
    </recommendedName>
</protein>
<dbReference type="AlphaFoldDB" id="A0A0G4G141"/>
<dbReference type="InterPro" id="IPR024445">
    <property type="entry name" value="Tnp_ISXO2-like"/>
</dbReference>
<dbReference type="VEuPathDB" id="CryptoDB:Cvel_19746"/>
<feature type="region of interest" description="Disordered" evidence="1">
    <location>
        <begin position="257"/>
        <end position="291"/>
    </location>
</feature>
<feature type="domain" description="ISXO2-like transposase" evidence="2">
    <location>
        <begin position="106"/>
        <end position="240"/>
    </location>
</feature>
<dbReference type="InterPro" id="IPR053164">
    <property type="entry name" value="IS1016-like_transposase"/>
</dbReference>
<reference evidence="3" key="1">
    <citation type="submission" date="2014-11" db="EMBL/GenBank/DDBJ databases">
        <authorList>
            <person name="Otto D Thomas"/>
            <person name="Naeem Raeece"/>
        </authorList>
    </citation>
    <scope>NUCLEOTIDE SEQUENCE</scope>
</reference>
<evidence type="ECO:0000256" key="1">
    <source>
        <dbReference type="SAM" id="MobiDB-lite"/>
    </source>
</evidence>
<evidence type="ECO:0000313" key="3">
    <source>
        <dbReference type="EMBL" id="CEM21808.1"/>
    </source>
</evidence>
<feature type="compositionally biased region" description="Polar residues" evidence="1">
    <location>
        <begin position="270"/>
        <end position="280"/>
    </location>
</feature>
<dbReference type="InterPro" id="IPR032675">
    <property type="entry name" value="LRR_dom_sf"/>
</dbReference>
<dbReference type="Pfam" id="PF12762">
    <property type="entry name" value="DDE_Tnp_IS1595"/>
    <property type="match status" value="1"/>
</dbReference>
<dbReference type="SMART" id="SM01126">
    <property type="entry name" value="DDE_Tnp_IS1595"/>
    <property type="match status" value="1"/>
</dbReference>
<evidence type="ECO:0000259" key="2">
    <source>
        <dbReference type="SMART" id="SM01126"/>
    </source>
</evidence>
<dbReference type="SUPFAM" id="SSF52047">
    <property type="entry name" value="RNI-like"/>
    <property type="match status" value="1"/>
</dbReference>
<dbReference type="PANTHER" id="PTHR47163:SF2">
    <property type="entry name" value="SI:DKEY-17M8.2"/>
    <property type="match status" value="1"/>
</dbReference>
<dbReference type="Gene3D" id="3.80.10.10">
    <property type="entry name" value="Ribonuclease Inhibitor"/>
    <property type="match status" value="2"/>
</dbReference>
<dbReference type="PANTHER" id="PTHR47163">
    <property type="entry name" value="DDE_TNP_IS1595 DOMAIN-CONTAINING PROTEIN"/>
    <property type="match status" value="1"/>
</dbReference>
<accession>A0A0G4G141</accession>
<proteinExistence type="predicted"/>
<dbReference type="PhylomeDB" id="A0A0G4G141"/>
<name>A0A0G4G141_9ALVE</name>
<organism evidence="3">
    <name type="scientific">Chromera velia CCMP2878</name>
    <dbReference type="NCBI Taxonomy" id="1169474"/>
    <lineage>
        <taxon>Eukaryota</taxon>
        <taxon>Sar</taxon>
        <taxon>Alveolata</taxon>
        <taxon>Colpodellida</taxon>
        <taxon>Chromeraceae</taxon>
        <taxon>Chromera</taxon>
    </lineage>
</organism>
<sequence>MEFSHADLILQARWWAGGKNSSITKIDLHNSSDTTASKLTSLCVLPDDGSVGGLPEGPDPYTISPECMCKLVQNSFTTFFADWKKNFREAVAQITVEKGWMRPGLRIGGLNPDGSRTKVFIDESLAGHVKFHRGKPTDGVWIVGAVEETEERRFFFIAVEDRSAETLEAIIAAHIDKESHLISDCWTGYSRVKEKGLVVDHDKVNHSEEFKNEETGACTNHIEASSIPAVMESSRGGIFDTRDGGDGEQYTVNASSEIISAEVSRDPGQKRQQTTETAADSSPDADTSGKVGQTLIGESALGEEGREDLVEETETGEEGEAVQLRAVFLHAGPSAQEVSALVSCRDSFGLAFFIVLFIKKQTLQLHLDSLDLSGVSQIPPRKVFLLLRSLPSPTHDLTIGPSCVRGAALSFFCRFLEIVRESGGRREGGGLSRLTFAPGTVGPVEALRIFPLLPPFLEHLSLEGNPVGKEGMLALMKTLEGPQPFLYRLTKWLWHLVPTVGSARNETPNSPRLILSLRSLILDNCEGMHVIVPWLSSHTEVTWPGCVRIDTLSLGGQLPPKPLRLKLSALLSRGSLPYLRDLRFPWGLAHKATRKELFACLRAGACRLLVALDLQGAWLGEDEQIEFVELLTASSLPFLKLLNLMGVSFTSQGHDALLRSLTSPDRPPLEAVDVTANNPSPSHVSLLLSGALPFIRTLSLRNTILPVTLQYLTALRDADQPPLFKFLDIDFFSSPPLPAPDPNVIRLAVESALVDAIRKERMGVLREVGLSHITPSGCSSLMLSFREVGGGALLGGLAETDLPLLELLSLEETKVGSAVSMIWTARRSGRLPSIRELFLSATGAGDAVLEALAETLQEEDFETLRCLHLAQNEFSFRALVSFLDALSPTSFPNLHTLRMQPEGPRGRFGEEGSGELLKRIGTVSPEALGAGKLFPRERSSLLPSLEHSDLFVRGAYRATY</sequence>